<sequence>MPLFIQCHPLILTLHSTCTGGSLLTPDKNIFCISAALAVLSFGSYSSTQTEIMETLGFNLTDTPMLEIQQGFQNLICSLNFPKKELELQIGNVLFIGEHLKPLAKFLDDVKTLYETEQDINSHVEMQTKGNVVGLIQALIPNAIMILVNYIHFKGKTSRCQFPWANPFYSSKTEDSSSFLIGKTTTVQAPLMYSIEQYYHLVDMELNCTVLQTDYRRNALVFFVLPKEEQMESVEAFVPKFSISATYDLGATLLKMGIQHAYAENAEFYGLTEDNGLKLSNAAHKAVLHIGEKGTEVAAVPEVELEDQPENTLLHPIIQLDRSFMLLILERSTKSTLFLGKVVNPVEV</sequence>
<dbReference type="SUPFAM" id="SSF56574">
    <property type="entry name" value="Serpins"/>
    <property type="match status" value="1"/>
</dbReference>
<dbReference type="GO" id="GO:0004867">
    <property type="term" value="F:serine-type endopeptidase inhibitor activity"/>
    <property type="evidence" value="ECO:0007669"/>
    <property type="project" value="InterPro"/>
</dbReference>
<dbReference type="Pfam" id="PF00079">
    <property type="entry name" value="Serpin"/>
    <property type="match status" value="1"/>
</dbReference>
<reference evidence="12" key="1">
    <citation type="submission" date="2025-08" db="UniProtKB">
        <authorList>
            <consortium name="Ensembl"/>
        </authorList>
    </citation>
    <scope>IDENTIFICATION</scope>
</reference>
<dbReference type="InterPro" id="IPR023796">
    <property type="entry name" value="Serpin_dom"/>
</dbReference>
<evidence type="ECO:0000259" key="11">
    <source>
        <dbReference type="SMART" id="SM00093"/>
    </source>
</evidence>
<comment type="similarity">
    <text evidence="2 10">Belongs to the serpin family.</text>
</comment>
<accession>A0A2K6U8Z2</accession>
<evidence type="ECO:0000313" key="12">
    <source>
        <dbReference type="Ensembl" id="ENSSBOP00000028387.1"/>
    </source>
</evidence>
<dbReference type="InterPro" id="IPR042178">
    <property type="entry name" value="Serpin_sf_1"/>
</dbReference>
<reference evidence="12" key="2">
    <citation type="submission" date="2025-09" db="UniProtKB">
        <authorList>
            <consortium name="Ensembl"/>
        </authorList>
    </citation>
    <scope>IDENTIFICATION</scope>
</reference>
<keyword evidence="13" id="KW-1185">Reference proteome</keyword>
<dbReference type="SMART" id="SM00093">
    <property type="entry name" value="SERPIN"/>
    <property type="match status" value="1"/>
</dbReference>
<evidence type="ECO:0000256" key="10">
    <source>
        <dbReference type="RuleBase" id="RU000411"/>
    </source>
</evidence>
<dbReference type="Proteomes" id="UP000233220">
    <property type="component" value="Unplaced"/>
</dbReference>
<gene>
    <name evidence="12" type="primary">SERPINA7</name>
</gene>
<dbReference type="InterPro" id="IPR042185">
    <property type="entry name" value="Serpin_sf_2"/>
</dbReference>
<organism evidence="12 13">
    <name type="scientific">Saimiri boliviensis boliviensis</name>
    <name type="common">Bolivian squirrel monkey</name>
    <dbReference type="NCBI Taxonomy" id="39432"/>
    <lineage>
        <taxon>Eukaryota</taxon>
        <taxon>Metazoa</taxon>
        <taxon>Chordata</taxon>
        <taxon>Craniata</taxon>
        <taxon>Vertebrata</taxon>
        <taxon>Euteleostomi</taxon>
        <taxon>Mammalia</taxon>
        <taxon>Eutheria</taxon>
        <taxon>Euarchontoglires</taxon>
        <taxon>Primates</taxon>
        <taxon>Haplorrhini</taxon>
        <taxon>Platyrrhini</taxon>
        <taxon>Cebidae</taxon>
        <taxon>Saimiriinae</taxon>
        <taxon>Saimiri</taxon>
    </lineage>
</organism>
<protein>
    <recommendedName>
        <fullName evidence="7">Thyroxine-binding globulin</fullName>
    </recommendedName>
    <alternativeName>
        <fullName evidence="9">Serpin A7</fullName>
    </alternativeName>
    <alternativeName>
        <fullName evidence="8">T4-binding globulin</fullName>
    </alternativeName>
</protein>
<comment type="function">
    <text evidence="6">Major thyroid hormone transport protein in serum.</text>
</comment>
<proteinExistence type="inferred from homology"/>
<dbReference type="Gene3D" id="2.30.39.10">
    <property type="entry name" value="Alpha-1-antitrypsin, domain 1"/>
    <property type="match status" value="1"/>
</dbReference>
<keyword evidence="3" id="KW-0964">Secreted</keyword>
<evidence type="ECO:0000313" key="13">
    <source>
        <dbReference type="Proteomes" id="UP000233220"/>
    </source>
</evidence>
<dbReference type="FunFam" id="2.10.310.10:FF:000001">
    <property type="entry name" value="Serpin family A member 1"/>
    <property type="match status" value="1"/>
</dbReference>
<keyword evidence="5" id="KW-0325">Glycoprotein</keyword>
<evidence type="ECO:0000256" key="3">
    <source>
        <dbReference type="ARBA" id="ARBA00022525"/>
    </source>
</evidence>
<dbReference type="Ensembl" id="ENSSBOT00000045267.1">
    <property type="protein sequence ID" value="ENSSBOP00000028387.1"/>
    <property type="gene ID" value="ENSSBOG00000030583.1"/>
</dbReference>
<evidence type="ECO:0000256" key="2">
    <source>
        <dbReference type="ARBA" id="ARBA00009500"/>
    </source>
</evidence>
<evidence type="ECO:0000256" key="7">
    <source>
        <dbReference type="ARBA" id="ARBA00039512"/>
    </source>
</evidence>
<keyword evidence="4" id="KW-0732">Signal</keyword>
<comment type="subcellular location">
    <subcellularLocation>
        <location evidence="1">Secreted</location>
    </subcellularLocation>
</comment>
<dbReference type="InterPro" id="IPR023795">
    <property type="entry name" value="Serpin_CS"/>
</dbReference>
<feature type="domain" description="Serpin" evidence="11">
    <location>
        <begin position="22"/>
        <end position="345"/>
    </location>
</feature>
<evidence type="ECO:0000256" key="4">
    <source>
        <dbReference type="ARBA" id="ARBA00022729"/>
    </source>
</evidence>
<name>A0A2K6U8Z2_SAIBB</name>
<dbReference type="OMA" id="CFKAQWA"/>
<evidence type="ECO:0000256" key="1">
    <source>
        <dbReference type="ARBA" id="ARBA00004613"/>
    </source>
</evidence>
<dbReference type="InterPro" id="IPR000215">
    <property type="entry name" value="Serpin_fam"/>
</dbReference>
<dbReference type="Gene3D" id="3.30.497.10">
    <property type="entry name" value="Antithrombin, subunit I, domain 2"/>
    <property type="match status" value="2"/>
</dbReference>
<evidence type="ECO:0000256" key="9">
    <source>
        <dbReference type="ARBA" id="ARBA00043177"/>
    </source>
</evidence>
<evidence type="ECO:0000256" key="5">
    <source>
        <dbReference type="ARBA" id="ARBA00023180"/>
    </source>
</evidence>
<dbReference type="PROSITE" id="PS00284">
    <property type="entry name" value="SERPIN"/>
    <property type="match status" value="1"/>
</dbReference>
<dbReference type="InterPro" id="IPR036186">
    <property type="entry name" value="Serpin_sf"/>
</dbReference>
<evidence type="ECO:0000256" key="6">
    <source>
        <dbReference type="ARBA" id="ARBA00037352"/>
    </source>
</evidence>
<dbReference type="STRING" id="39432.ENSSBOP00000028387"/>
<dbReference type="GeneTree" id="ENSGT00940000161113"/>
<dbReference type="GO" id="GO:0070327">
    <property type="term" value="P:thyroid hormone transport"/>
    <property type="evidence" value="ECO:0007669"/>
    <property type="project" value="Ensembl"/>
</dbReference>
<evidence type="ECO:0000256" key="8">
    <source>
        <dbReference type="ARBA" id="ARBA00042967"/>
    </source>
</evidence>
<dbReference type="PANTHER" id="PTHR11461:SF375">
    <property type="entry name" value="THYROXINE-BINDING GLOBULIN"/>
    <property type="match status" value="1"/>
</dbReference>
<dbReference type="GO" id="GO:0005615">
    <property type="term" value="C:extracellular space"/>
    <property type="evidence" value="ECO:0007669"/>
    <property type="project" value="InterPro"/>
</dbReference>
<dbReference type="AlphaFoldDB" id="A0A2K6U8Z2"/>
<dbReference type="Gene3D" id="2.10.310.10">
    <property type="entry name" value="Serpins superfamily"/>
    <property type="match status" value="1"/>
</dbReference>
<dbReference type="PANTHER" id="PTHR11461">
    <property type="entry name" value="SERINE PROTEASE INHIBITOR, SERPIN"/>
    <property type="match status" value="1"/>
</dbReference>